<dbReference type="Proteomes" id="UP001632037">
    <property type="component" value="Unassembled WGS sequence"/>
</dbReference>
<evidence type="ECO:0000313" key="2">
    <source>
        <dbReference type="EMBL" id="KAL3665571.1"/>
    </source>
</evidence>
<keyword evidence="3" id="KW-1185">Reference proteome</keyword>
<dbReference type="EMBL" id="JBIMZQ010000020">
    <property type="protein sequence ID" value="KAL3665571.1"/>
    <property type="molecule type" value="Genomic_DNA"/>
</dbReference>
<name>A0ABD3FGM8_9STRA</name>
<evidence type="ECO:0000256" key="1">
    <source>
        <dbReference type="SAM" id="MobiDB-lite"/>
    </source>
</evidence>
<protein>
    <submittedName>
        <fullName evidence="2">Uncharacterized protein</fullName>
    </submittedName>
</protein>
<evidence type="ECO:0000313" key="3">
    <source>
        <dbReference type="Proteomes" id="UP001632037"/>
    </source>
</evidence>
<feature type="region of interest" description="Disordered" evidence="1">
    <location>
        <begin position="199"/>
        <end position="218"/>
    </location>
</feature>
<dbReference type="AlphaFoldDB" id="A0ABD3FGM8"/>
<comment type="caution">
    <text evidence="2">The sequence shown here is derived from an EMBL/GenBank/DDBJ whole genome shotgun (WGS) entry which is preliminary data.</text>
</comment>
<reference evidence="2 3" key="1">
    <citation type="submission" date="2024-09" db="EMBL/GenBank/DDBJ databases">
        <title>Genome sequencing and assembly of Phytophthora oleae, isolate VK10A, causative agent of rot of olive drupes.</title>
        <authorList>
            <person name="Conti Taguali S."/>
            <person name="Riolo M."/>
            <person name="La Spada F."/>
            <person name="Cacciola S.O."/>
            <person name="Dionisio G."/>
        </authorList>
    </citation>
    <scope>NUCLEOTIDE SEQUENCE [LARGE SCALE GENOMIC DNA]</scope>
    <source>
        <strain evidence="2 3">VK10A</strain>
    </source>
</reference>
<organism evidence="2 3">
    <name type="scientific">Phytophthora oleae</name>
    <dbReference type="NCBI Taxonomy" id="2107226"/>
    <lineage>
        <taxon>Eukaryota</taxon>
        <taxon>Sar</taxon>
        <taxon>Stramenopiles</taxon>
        <taxon>Oomycota</taxon>
        <taxon>Peronosporomycetes</taxon>
        <taxon>Peronosporales</taxon>
        <taxon>Peronosporaceae</taxon>
        <taxon>Phytophthora</taxon>
    </lineage>
</organism>
<proteinExistence type="predicted"/>
<accession>A0ABD3FGM8</accession>
<gene>
    <name evidence="2" type="ORF">V7S43_009605</name>
</gene>
<feature type="compositionally biased region" description="Basic residues" evidence="1">
    <location>
        <begin position="105"/>
        <end position="118"/>
    </location>
</feature>
<feature type="region of interest" description="Disordered" evidence="1">
    <location>
        <begin position="89"/>
        <end position="118"/>
    </location>
</feature>
<sequence length="218" mass="24308">MGFLDNTVGQLSRAEAEWLRCSNLKDDQEVATFMQKYQLSEAALRQWQAANRQRNECFNGFLPFDQSQEHKEHEVPSQESEFVPDSMELSASEEVPTSPPVTRQAKGKRNHTPTPMVKKHVPGAVVNAKNDKVPLKKTKGSNPPSKSMFPDTTRNLLTEFAAAQDSDSDSVTDTTFTPANWQELWDQMKPVWGAKGKYQFPTSTGCSGEVDTSRNGPA</sequence>